<evidence type="ECO:0000313" key="1">
    <source>
        <dbReference type="EMBL" id="MVB11108.1"/>
    </source>
</evidence>
<dbReference type="EMBL" id="VWXL01000052">
    <property type="protein sequence ID" value="MVB11108.1"/>
    <property type="molecule type" value="Genomic_DNA"/>
</dbReference>
<accession>A0A6N8HZL5</accession>
<evidence type="ECO:0000313" key="2">
    <source>
        <dbReference type="Proteomes" id="UP000469440"/>
    </source>
</evidence>
<name>A0A6N8HZL5_9FIRM</name>
<sequence length="113" mass="11479">MLARFAALSGQEDAETYRTLCGDAAGEIGRAQRDSCGEDGRSALTAAAAALAFYRYTLARAGVGAGSFAAGDVKITERAGNPSSAKALWNGAAAAAAPFLTDGGCFLFGRIRP</sequence>
<organism evidence="1 2">
    <name type="scientific">Caproicibacter fermentans</name>
    <dbReference type="NCBI Taxonomy" id="2576756"/>
    <lineage>
        <taxon>Bacteria</taxon>
        <taxon>Bacillati</taxon>
        <taxon>Bacillota</taxon>
        <taxon>Clostridia</taxon>
        <taxon>Eubacteriales</taxon>
        <taxon>Acutalibacteraceae</taxon>
        <taxon>Caproicibacter</taxon>
    </lineage>
</organism>
<dbReference type="AlphaFoldDB" id="A0A6N8HZL5"/>
<protein>
    <submittedName>
        <fullName evidence="1">Uncharacterized protein</fullName>
    </submittedName>
</protein>
<comment type="caution">
    <text evidence="1">The sequence shown here is derived from an EMBL/GenBank/DDBJ whole genome shotgun (WGS) entry which is preliminary data.</text>
</comment>
<dbReference type="Proteomes" id="UP000469440">
    <property type="component" value="Unassembled WGS sequence"/>
</dbReference>
<reference evidence="1 2" key="1">
    <citation type="submission" date="2019-09" db="EMBL/GenBank/DDBJ databases">
        <title>Genome sequence of Clostridium sp. EA1.</title>
        <authorList>
            <person name="Poehlein A."/>
            <person name="Bengelsdorf F.R."/>
            <person name="Daniel R."/>
        </authorList>
    </citation>
    <scope>NUCLEOTIDE SEQUENCE [LARGE SCALE GENOMIC DNA]</scope>
    <source>
        <strain evidence="1 2">EA1</strain>
    </source>
</reference>
<gene>
    <name evidence="1" type="ORF">CAFE_18100</name>
</gene>
<proteinExistence type="predicted"/>
<keyword evidence="2" id="KW-1185">Reference proteome</keyword>